<gene>
    <name evidence="2" type="ORF">ERUC_LOCUS5089</name>
</gene>
<dbReference type="Proteomes" id="UP001642260">
    <property type="component" value="Unassembled WGS sequence"/>
</dbReference>
<dbReference type="PRINTS" id="PR00882">
    <property type="entry name" value="RIBOSOMALL7A"/>
</dbReference>
<proteinExistence type="inferred from homology"/>
<dbReference type="InterPro" id="IPR001921">
    <property type="entry name" value="Ribosomal_eL8_euk"/>
</dbReference>
<dbReference type="Gene3D" id="3.30.1330.30">
    <property type="match status" value="1"/>
</dbReference>
<protein>
    <recommendedName>
        <fullName evidence="1">60S ribosomal protein L7a</fullName>
    </recommendedName>
</protein>
<reference evidence="2 3" key="1">
    <citation type="submission" date="2022-03" db="EMBL/GenBank/DDBJ databases">
        <authorList>
            <person name="Macdonald S."/>
            <person name="Ahmed S."/>
            <person name="Newling K."/>
        </authorList>
    </citation>
    <scope>NUCLEOTIDE SEQUENCE [LARGE SCALE GENOMIC DNA]</scope>
</reference>
<evidence type="ECO:0000313" key="3">
    <source>
        <dbReference type="Proteomes" id="UP001642260"/>
    </source>
</evidence>
<dbReference type="EMBL" id="CAKOAT010068711">
    <property type="protein sequence ID" value="CAH8308074.1"/>
    <property type="molecule type" value="Genomic_DNA"/>
</dbReference>
<organism evidence="2 3">
    <name type="scientific">Eruca vesicaria subsp. sativa</name>
    <name type="common">Garden rocket</name>
    <name type="synonym">Eruca sativa</name>
    <dbReference type="NCBI Taxonomy" id="29727"/>
    <lineage>
        <taxon>Eukaryota</taxon>
        <taxon>Viridiplantae</taxon>
        <taxon>Streptophyta</taxon>
        <taxon>Embryophyta</taxon>
        <taxon>Tracheophyta</taxon>
        <taxon>Spermatophyta</taxon>
        <taxon>Magnoliopsida</taxon>
        <taxon>eudicotyledons</taxon>
        <taxon>Gunneridae</taxon>
        <taxon>Pentapetalae</taxon>
        <taxon>rosids</taxon>
        <taxon>malvids</taxon>
        <taxon>Brassicales</taxon>
        <taxon>Brassicaceae</taxon>
        <taxon>Brassiceae</taxon>
        <taxon>Eruca</taxon>
    </lineage>
</organism>
<keyword evidence="3" id="KW-1185">Reference proteome</keyword>
<dbReference type="InterPro" id="IPR029064">
    <property type="entry name" value="Ribosomal_eL30-like_sf"/>
</dbReference>
<sequence>MCLLLSASVLRCNIFLASRESNKPTFQVSSTEVWNWRTLPPKKDLTRYIKWPKSIRLQRQKRILRQRLKVPPALNKFTKTVQNNLASSISFPFVALNYPFILLKYRPEDKAAKKKLLLKKVQSEAEGKPVESKKPIVAEYVLSILHASLSRSLAVLNGELFTYHNSSVFSNCIK</sequence>
<keyword evidence="1" id="KW-0687">Ribonucleoprotein</keyword>
<accession>A0ABC8J8L3</accession>
<dbReference type="GO" id="GO:0022625">
    <property type="term" value="C:cytosolic large ribosomal subunit"/>
    <property type="evidence" value="ECO:0007669"/>
    <property type="project" value="UniProtKB-UniRule"/>
</dbReference>
<comment type="similarity">
    <text evidence="1">Belongs to the eukaryotic ribosomal protein eL8 family.</text>
</comment>
<comment type="function">
    <text evidence="1">Component of the ribosome.</text>
</comment>
<comment type="caution">
    <text evidence="2">The sequence shown here is derived from an EMBL/GenBank/DDBJ whole genome shotgun (WGS) entry which is preliminary data.</text>
</comment>
<dbReference type="GO" id="GO:0003723">
    <property type="term" value="F:RNA binding"/>
    <property type="evidence" value="ECO:0007669"/>
    <property type="project" value="UniProtKB-UniRule"/>
</dbReference>
<evidence type="ECO:0000313" key="2">
    <source>
        <dbReference type="EMBL" id="CAH8308074.1"/>
    </source>
</evidence>
<name>A0ABC8J8L3_ERUVS</name>
<evidence type="ECO:0000256" key="1">
    <source>
        <dbReference type="RuleBase" id="RU367042"/>
    </source>
</evidence>
<dbReference type="AlphaFoldDB" id="A0ABC8J8L3"/>
<keyword evidence="1" id="KW-0689">Ribosomal protein</keyword>